<keyword evidence="2" id="KW-0119">Carbohydrate metabolism</keyword>
<dbReference type="STRING" id="747676.F4S697"/>
<evidence type="ECO:0000313" key="6">
    <source>
        <dbReference type="Proteomes" id="UP000001072"/>
    </source>
</evidence>
<dbReference type="EMBL" id="GL883154">
    <property type="protein sequence ID" value="EGF99836.1"/>
    <property type="molecule type" value="Genomic_DNA"/>
</dbReference>
<dbReference type="RefSeq" id="XP_007416958.1">
    <property type="nucleotide sequence ID" value="XM_007416896.1"/>
</dbReference>
<feature type="region of interest" description="Disordered" evidence="3">
    <location>
        <begin position="293"/>
        <end position="314"/>
    </location>
</feature>
<dbReference type="GO" id="GO:0000272">
    <property type="term" value="P:polysaccharide catabolic process"/>
    <property type="evidence" value="ECO:0007669"/>
    <property type="project" value="UniProtKB-KW"/>
</dbReference>
<accession>F4S697</accession>
<keyword evidence="2 5" id="KW-0378">Hydrolase</keyword>
<proteinExistence type="inferred from homology"/>
<dbReference type="PANTHER" id="PTHR34002:SF9">
    <property type="entry name" value="XYLOGLUCAN-SPECIFIC ENDO-BETA-1,4-GLUCANASE A"/>
    <property type="match status" value="1"/>
</dbReference>
<dbReference type="eggNOG" id="ENOG502QWKP">
    <property type="taxonomic scope" value="Eukaryota"/>
</dbReference>
<keyword evidence="4" id="KW-0732">Signal</keyword>
<dbReference type="Gene3D" id="2.60.120.180">
    <property type="match status" value="1"/>
</dbReference>
<name>F4S697_MELLP</name>
<protein>
    <submittedName>
        <fullName evidence="5">Family 12 glycoside hydrolase</fullName>
    </submittedName>
</protein>
<dbReference type="InterPro" id="IPR013320">
    <property type="entry name" value="ConA-like_dom_sf"/>
</dbReference>
<dbReference type="PANTHER" id="PTHR34002">
    <property type="entry name" value="BLR1656 PROTEIN"/>
    <property type="match status" value="1"/>
</dbReference>
<evidence type="ECO:0000256" key="4">
    <source>
        <dbReference type="SAM" id="SignalP"/>
    </source>
</evidence>
<dbReference type="HOGENOM" id="CLU_079947_0_0_1"/>
<organism evidence="6">
    <name type="scientific">Melampsora larici-populina (strain 98AG31 / pathotype 3-4-7)</name>
    <name type="common">Poplar leaf rust fungus</name>
    <dbReference type="NCBI Taxonomy" id="747676"/>
    <lineage>
        <taxon>Eukaryota</taxon>
        <taxon>Fungi</taxon>
        <taxon>Dikarya</taxon>
        <taxon>Basidiomycota</taxon>
        <taxon>Pucciniomycotina</taxon>
        <taxon>Pucciniomycetes</taxon>
        <taxon>Pucciniales</taxon>
        <taxon>Melampsoraceae</taxon>
        <taxon>Melampsora</taxon>
    </lineage>
</organism>
<dbReference type="AlphaFoldDB" id="F4S697"/>
<gene>
    <name evidence="5" type="ORF">MELLADRAFT_112371</name>
</gene>
<evidence type="ECO:0000256" key="1">
    <source>
        <dbReference type="ARBA" id="ARBA00005519"/>
    </source>
</evidence>
<keyword evidence="2" id="KW-0624">Polysaccharide degradation</keyword>
<dbReference type="Proteomes" id="UP000001072">
    <property type="component" value="Unassembled WGS sequence"/>
</dbReference>
<dbReference type="Pfam" id="PF01670">
    <property type="entry name" value="Glyco_hydro_12"/>
    <property type="match status" value="1"/>
</dbReference>
<feature type="chain" id="PRO_5003315864" evidence="4">
    <location>
        <begin position="23"/>
        <end position="314"/>
    </location>
</feature>
<dbReference type="InParanoid" id="F4S697"/>
<comment type="similarity">
    <text evidence="1 2">Belongs to the glycosyl hydrolase 12 (cellulase H) family.</text>
</comment>
<evidence type="ECO:0000256" key="3">
    <source>
        <dbReference type="SAM" id="MobiDB-lite"/>
    </source>
</evidence>
<dbReference type="KEGG" id="mlr:MELLADRAFT_112371"/>
<reference evidence="6" key="1">
    <citation type="journal article" date="2011" name="Proc. Natl. Acad. Sci. U.S.A.">
        <title>Obligate biotrophy features unraveled by the genomic analysis of rust fungi.</title>
        <authorList>
            <person name="Duplessis S."/>
            <person name="Cuomo C.A."/>
            <person name="Lin Y.-C."/>
            <person name="Aerts A."/>
            <person name="Tisserant E."/>
            <person name="Veneault-Fourrey C."/>
            <person name="Joly D.L."/>
            <person name="Hacquard S."/>
            <person name="Amselem J."/>
            <person name="Cantarel B.L."/>
            <person name="Chiu R."/>
            <person name="Coutinho P.M."/>
            <person name="Feau N."/>
            <person name="Field M."/>
            <person name="Frey P."/>
            <person name="Gelhaye E."/>
            <person name="Goldberg J."/>
            <person name="Grabherr M.G."/>
            <person name="Kodira C.D."/>
            <person name="Kohler A."/>
            <person name="Kuees U."/>
            <person name="Lindquist E.A."/>
            <person name="Lucas S.M."/>
            <person name="Mago R."/>
            <person name="Mauceli E."/>
            <person name="Morin E."/>
            <person name="Murat C."/>
            <person name="Pangilinan J.L."/>
            <person name="Park R."/>
            <person name="Pearson M."/>
            <person name="Quesneville H."/>
            <person name="Rouhier N."/>
            <person name="Sakthikumar S."/>
            <person name="Salamov A.A."/>
            <person name="Schmutz J."/>
            <person name="Selles B."/>
            <person name="Shapiro H."/>
            <person name="Tanguay P."/>
            <person name="Tuskan G.A."/>
            <person name="Henrissat B."/>
            <person name="Van de Peer Y."/>
            <person name="Rouze P."/>
            <person name="Ellis J.G."/>
            <person name="Dodds P.N."/>
            <person name="Schein J.E."/>
            <person name="Zhong S."/>
            <person name="Hamelin R.C."/>
            <person name="Grigoriev I.V."/>
            <person name="Szabo L.J."/>
            <person name="Martin F."/>
        </authorList>
    </citation>
    <scope>NUCLEOTIDE SEQUENCE [LARGE SCALE GENOMIC DNA]</scope>
    <source>
        <strain evidence="6">98AG31 / pathotype 3-4-7</strain>
    </source>
</reference>
<dbReference type="SUPFAM" id="SSF49899">
    <property type="entry name" value="Concanavalin A-like lectins/glucanases"/>
    <property type="match status" value="1"/>
</dbReference>
<sequence length="314" mass="35761">MRASVFLHFFPILFVGVTFLSTQTTSKPSESDLNHISSRPEHHHRLVKRVWTFWLFDKPFGGPKDATMITPWYILFNMIYNRAKTIGTHETVLFKVDGTIVNWGNTIKIAHTQDTSNVPKSYAFLGMTSDLNQRINQYSSIPSTFTWSRQNGKAGFKGNACYDFVVSNGPNKRPDHELMLWLQWEGGQLPIGTGAKTIRIRNLYGQDWTLYQGLNKDINVQVRSLLPDRQYTNSFKGNMKDWLMKLVEAGIFRADAYLHTANLGMESFWGESTFKAQSSLQLLWSGNQNQIGYKPPGYKQPPAGTVVPGRAKTR</sequence>
<dbReference type="InterPro" id="IPR002594">
    <property type="entry name" value="GH12"/>
</dbReference>
<dbReference type="InterPro" id="IPR013319">
    <property type="entry name" value="GH11/12"/>
</dbReference>
<keyword evidence="6" id="KW-1185">Reference proteome</keyword>
<evidence type="ECO:0000256" key="2">
    <source>
        <dbReference type="RuleBase" id="RU361163"/>
    </source>
</evidence>
<dbReference type="VEuPathDB" id="FungiDB:MELLADRAFT_112371"/>
<feature type="signal peptide" evidence="4">
    <location>
        <begin position="1"/>
        <end position="22"/>
    </location>
</feature>
<keyword evidence="2" id="KW-0326">Glycosidase</keyword>
<dbReference type="GO" id="GO:0008810">
    <property type="term" value="F:cellulase activity"/>
    <property type="evidence" value="ECO:0007669"/>
    <property type="project" value="InterPro"/>
</dbReference>
<evidence type="ECO:0000313" key="5">
    <source>
        <dbReference type="EMBL" id="EGF99836.1"/>
    </source>
</evidence>
<dbReference type="GeneID" id="18924653"/>
<dbReference type="OrthoDB" id="89349at2759"/>